<proteinExistence type="predicted"/>
<organism evidence="1">
    <name type="scientific">Salix viminalis</name>
    <name type="common">Common osier</name>
    <name type="synonym">Basket willow</name>
    <dbReference type="NCBI Taxonomy" id="40686"/>
    <lineage>
        <taxon>Eukaryota</taxon>
        <taxon>Viridiplantae</taxon>
        <taxon>Streptophyta</taxon>
        <taxon>Embryophyta</taxon>
        <taxon>Tracheophyta</taxon>
        <taxon>Spermatophyta</taxon>
        <taxon>Magnoliopsida</taxon>
        <taxon>eudicotyledons</taxon>
        <taxon>Gunneridae</taxon>
        <taxon>Pentapetalae</taxon>
        <taxon>rosids</taxon>
        <taxon>fabids</taxon>
        <taxon>Malpighiales</taxon>
        <taxon>Salicaceae</taxon>
        <taxon>Saliceae</taxon>
        <taxon>Salix</taxon>
    </lineage>
</organism>
<dbReference type="AlphaFoldDB" id="A0A6N2NHC3"/>
<name>A0A6N2NHC3_SALVM</name>
<sequence length="106" mass="11566">MEVQNPTRSSISTQNKKFHITCPVPQRIETQVSSLPTETHCATALVTGYNGQILPVEDPIPGQFRSGPVRFSPGFEDVEEGKEIILMVIGVLERSFAGVLVMGPLD</sequence>
<evidence type="ECO:0000313" key="1">
    <source>
        <dbReference type="EMBL" id="VFU65736.1"/>
    </source>
</evidence>
<protein>
    <submittedName>
        <fullName evidence="1">Uncharacterized protein</fullName>
    </submittedName>
</protein>
<dbReference type="EMBL" id="CAADRP010002307">
    <property type="protein sequence ID" value="VFU65736.1"/>
    <property type="molecule type" value="Genomic_DNA"/>
</dbReference>
<reference evidence="1" key="1">
    <citation type="submission" date="2019-03" db="EMBL/GenBank/DDBJ databases">
        <authorList>
            <person name="Mank J."/>
            <person name="Almeida P."/>
        </authorList>
    </citation>
    <scope>NUCLEOTIDE SEQUENCE</scope>
    <source>
        <strain evidence="1">78183</strain>
    </source>
</reference>
<gene>
    <name evidence="1" type="ORF">SVIM_LOCUS505437</name>
</gene>
<accession>A0A6N2NHC3</accession>